<accession>A0A9D2T355</accession>
<evidence type="ECO:0000256" key="2">
    <source>
        <dbReference type="ARBA" id="ARBA00022448"/>
    </source>
</evidence>
<keyword evidence="3 6" id="KW-0375">Hydrogen ion transport</keyword>
<dbReference type="GO" id="GO:0005524">
    <property type="term" value="F:ATP binding"/>
    <property type="evidence" value="ECO:0007669"/>
    <property type="project" value="UniProtKB-UniRule"/>
</dbReference>
<dbReference type="InterPro" id="IPR038495">
    <property type="entry name" value="ATPase_E_C"/>
</dbReference>
<comment type="function">
    <text evidence="6">Produces ATP from ADP in the presence of a proton gradient across the membrane.</text>
</comment>
<dbReference type="SUPFAM" id="SSF160527">
    <property type="entry name" value="V-type ATPase subunit E-like"/>
    <property type="match status" value="1"/>
</dbReference>
<dbReference type="GO" id="GO:0042777">
    <property type="term" value="P:proton motive force-driven plasma membrane ATP synthesis"/>
    <property type="evidence" value="ECO:0007669"/>
    <property type="project" value="UniProtKB-UniRule"/>
</dbReference>
<keyword evidence="5 6" id="KW-0066">ATP synthesis</keyword>
<keyword evidence="4 6" id="KW-0406">Ion transport</keyword>
<proteinExistence type="inferred from homology"/>
<dbReference type="GO" id="GO:0046961">
    <property type="term" value="F:proton-transporting ATPase activity, rotational mechanism"/>
    <property type="evidence" value="ECO:0007669"/>
    <property type="project" value="InterPro"/>
</dbReference>
<dbReference type="Pfam" id="PF01991">
    <property type="entry name" value="vATP-synt_E"/>
    <property type="match status" value="1"/>
</dbReference>
<evidence type="ECO:0000256" key="5">
    <source>
        <dbReference type="ARBA" id="ARBA00023310"/>
    </source>
</evidence>
<organism evidence="7 8">
    <name type="scientific">Candidatus Mediterraneibacter gallistercoris</name>
    <dbReference type="NCBI Taxonomy" id="2838671"/>
    <lineage>
        <taxon>Bacteria</taxon>
        <taxon>Bacillati</taxon>
        <taxon>Bacillota</taxon>
        <taxon>Clostridia</taxon>
        <taxon>Lachnospirales</taxon>
        <taxon>Lachnospiraceae</taxon>
        <taxon>Mediterraneibacter</taxon>
    </lineage>
</organism>
<evidence type="ECO:0000256" key="1">
    <source>
        <dbReference type="ARBA" id="ARBA00005901"/>
    </source>
</evidence>
<dbReference type="GO" id="GO:0033178">
    <property type="term" value="C:proton-transporting two-sector ATPase complex, catalytic domain"/>
    <property type="evidence" value="ECO:0007669"/>
    <property type="project" value="InterPro"/>
</dbReference>
<sequence>MSGLDKMKARILEEAQNTAREIIDKAKTDADTAVQAARESAEAEAVKILERARRDAADYGMRVDSSMDMQRKQAVLAAKQDVISGVLKAAYDAVMNLDDEKYFEMLEKLLEKNVLPEAGEIRFSAKDLGRMPAGFPDKIKNITASKGGSLTVSGEPEKMDGGFLLVYGGIEENCTISAVFASKREELSDQVNRLLFG</sequence>
<dbReference type="InterPro" id="IPR028987">
    <property type="entry name" value="ATP_synth_B-like_membr_sf"/>
</dbReference>
<dbReference type="HAMAP" id="MF_00311">
    <property type="entry name" value="ATP_synth_E_arch"/>
    <property type="match status" value="1"/>
</dbReference>
<gene>
    <name evidence="6" type="primary">atpE</name>
    <name evidence="7" type="ORF">H9756_08705</name>
</gene>
<dbReference type="GO" id="GO:0046933">
    <property type="term" value="F:proton-transporting ATP synthase activity, rotational mechanism"/>
    <property type="evidence" value="ECO:0007669"/>
    <property type="project" value="UniProtKB-UniRule"/>
</dbReference>
<reference evidence="7" key="2">
    <citation type="submission" date="2021-04" db="EMBL/GenBank/DDBJ databases">
        <authorList>
            <person name="Gilroy R."/>
        </authorList>
    </citation>
    <scope>NUCLEOTIDE SEQUENCE</scope>
    <source>
        <strain evidence="7">CHK165-2605</strain>
    </source>
</reference>
<evidence type="ECO:0000313" key="7">
    <source>
        <dbReference type="EMBL" id="HJC43741.1"/>
    </source>
</evidence>
<keyword evidence="2 6" id="KW-0813">Transport</keyword>
<dbReference type="Gene3D" id="3.30.2320.30">
    <property type="entry name" value="ATP synthase, E subunit, C-terminal"/>
    <property type="match status" value="1"/>
</dbReference>
<evidence type="ECO:0000256" key="4">
    <source>
        <dbReference type="ARBA" id="ARBA00023065"/>
    </source>
</evidence>
<dbReference type="SUPFAM" id="SSF81573">
    <property type="entry name" value="F1F0 ATP synthase subunit B, membrane domain"/>
    <property type="match status" value="1"/>
</dbReference>
<comment type="similarity">
    <text evidence="1 6">Belongs to the V-ATPase E subunit family.</text>
</comment>
<dbReference type="Proteomes" id="UP000823895">
    <property type="component" value="Unassembled WGS sequence"/>
</dbReference>
<evidence type="ECO:0000313" key="8">
    <source>
        <dbReference type="Proteomes" id="UP000823895"/>
    </source>
</evidence>
<reference evidence="7" key="1">
    <citation type="journal article" date="2021" name="PeerJ">
        <title>Extensive microbial diversity within the chicken gut microbiome revealed by metagenomics and culture.</title>
        <authorList>
            <person name="Gilroy R."/>
            <person name="Ravi A."/>
            <person name="Getino M."/>
            <person name="Pursley I."/>
            <person name="Horton D.L."/>
            <person name="Alikhan N.F."/>
            <person name="Baker D."/>
            <person name="Gharbi K."/>
            <person name="Hall N."/>
            <person name="Watson M."/>
            <person name="Adriaenssens E.M."/>
            <person name="Foster-Nyarko E."/>
            <person name="Jarju S."/>
            <person name="Secka A."/>
            <person name="Antonio M."/>
            <person name="Oren A."/>
            <person name="Chaudhuri R.R."/>
            <person name="La Ragione R."/>
            <person name="Hildebrand F."/>
            <person name="Pallen M.J."/>
        </authorList>
    </citation>
    <scope>NUCLEOTIDE SEQUENCE</scope>
    <source>
        <strain evidence="7">CHK165-2605</strain>
    </source>
</reference>
<evidence type="ECO:0000256" key="3">
    <source>
        <dbReference type="ARBA" id="ARBA00022781"/>
    </source>
</evidence>
<protein>
    <recommendedName>
        <fullName evidence="6">V-type proton ATPase subunit E</fullName>
    </recommendedName>
    <alternativeName>
        <fullName evidence="6">V-ATPase subunit E</fullName>
    </alternativeName>
</protein>
<dbReference type="AlphaFoldDB" id="A0A9D2T355"/>
<evidence type="ECO:0000256" key="6">
    <source>
        <dbReference type="HAMAP-Rule" id="MF_00311"/>
    </source>
</evidence>
<dbReference type="EMBL" id="DWWI01000180">
    <property type="protein sequence ID" value="HJC43741.1"/>
    <property type="molecule type" value="Genomic_DNA"/>
</dbReference>
<name>A0A9D2T355_9FIRM</name>
<dbReference type="Gene3D" id="1.20.5.620">
    <property type="entry name" value="F1F0 ATP synthase subunit B, membrane domain"/>
    <property type="match status" value="1"/>
</dbReference>
<comment type="caution">
    <text evidence="7">The sequence shown here is derived from an EMBL/GenBank/DDBJ whole genome shotgun (WGS) entry which is preliminary data.</text>
</comment>
<dbReference type="InterPro" id="IPR002842">
    <property type="entry name" value="ATPase_V1_Esu"/>
</dbReference>